<accession>A0A345Z4Z3</accession>
<keyword evidence="2" id="KW-0472">Membrane</keyword>
<dbReference type="RefSeq" id="WP_115558563.1">
    <property type="nucleotide sequence ID" value="NZ_CP031376.1"/>
</dbReference>
<evidence type="ECO:0000313" key="4">
    <source>
        <dbReference type="EMBL" id="AXK51672.1"/>
    </source>
</evidence>
<evidence type="ECO:0000256" key="2">
    <source>
        <dbReference type="SAM" id="Phobius"/>
    </source>
</evidence>
<sequence>MKKLSNKKYLLLGIFGSAALILSSSTVLAHSLSKSNENFVFLQDKLDFTKQNIVKEQFKKAEIPLELEQNYLEILSNLNNFNLRKKLVNEADFIDATLAIQNELSSRLVTKNLSESELRKQIGLVKEILMQNIKAYEKVVDNDDYAQLSKIEFFKYNFNEWTSMNQVDKYRLIYDYRENLKDYLENLNELKDVNQEILKRKISKNNEIIKLNSKKIFDLNDEIVSTNENTKKLLEYKKEVGDAVNLLISNLNEEKSEKKWTAVNYGISMGLGAATIGLLATSIFMPWFFIPAKLSSLSFTVQTGIVGKSFNALALKQGFSIKDASAIWTGRTISLRLSKYIKNIEKDIFSSKDFNLASKSLWNKALAVFAIILTAVTMVDLTLIFVEFEKTISGYFKDIWDLINKANSEEMDTINQNIKKYDHGLYLLEEEKTLLEKDSLEKQFQIDGYSSEYDNLENSFSNFEEIFSNGGLFQKDDFNFNLKKNDFQNYSDDELKSRFQELKSQRYVKSNQVQDKYNKFINEYNYNDKDYWKTVFLDIFGFKLQSLENIFY</sequence>
<evidence type="ECO:0008006" key="6">
    <source>
        <dbReference type="Google" id="ProtNLM"/>
    </source>
</evidence>
<reference evidence="4 5" key="1">
    <citation type="submission" date="2018-07" db="EMBL/GenBank/DDBJ databases">
        <title>Complete genome sequence of Spiroplasma alleghenense PLHS-1 (ATCC 51752).</title>
        <authorList>
            <person name="Chou L."/>
            <person name="Lee T.-Y."/>
            <person name="Tsai Y.-M."/>
            <person name="Kuo C.-H."/>
        </authorList>
    </citation>
    <scope>NUCLEOTIDE SEQUENCE [LARGE SCALE GENOMIC DNA]</scope>
    <source>
        <strain evidence="4 5">PLHS-1</strain>
    </source>
</reference>
<keyword evidence="2" id="KW-0812">Transmembrane</keyword>
<keyword evidence="3" id="KW-0732">Signal</keyword>
<keyword evidence="1" id="KW-0175">Coiled coil</keyword>
<dbReference type="Proteomes" id="UP000254792">
    <property type="component" value="Chromosome"/>
</dbReference>
<feature type="coiled-coil region" evidence="1">
    <location>
        <begin position="173"/>
        <end position="200"/>
    </location>
</feature>
<organism evidence="4 5">
    <name type="scientific">Spiroplasma alleghenense</name>
    <dbReference type="NCBI Taxonomy" id="216931"/>
    <lineage>
        <taxon>Bacteria</taxon>
        <taxon>Bacillati</taxon>
        <taxon>Mycoplasmatota</taxon>
        <taxon>Mollicutes</taxon>
        <taxon>Entomoplasmatales</taxon>
        <taxon>Spiroplasmataceae</taxon>
        <taxon>Spiroplasma</taxon>
    </lineage>
</organism>
<keyword evidence="2" id="KW-1133">Transmembrane helix</keyword>
<gene>
    <name evidence="4" type="ORF">SALLE_v1c10020</name>
</gene>
<feature type="transmembrane region" description="Helical" evidence="2">
    <location>
        <begin position="365"/>
        <end position="386"/>
    </location>
</feature>
<dbReference type="KEGG" id="salx:SALLE_v1c10020"/>
<feature type="signal peptide" evidence="3">
    <location>
        <begin position="1"/>
        <end position="29"/>
    </location>
</feature>
<proteinExistence type="predicted"/>
<evidence type="ECO:0000256" key="3">
    <source>
        <dbReference type="SAM" id="SignalP"/>
    </source>
</evidence>
<name>A0A345Z4Z3_9MOLU</name>
<evidence type="ECO:0000313" key="5">
    <source>
        <dbReference type="Proteomes" id="UP000254792"/>
    </source>
</evidence>
<feature type="transmembrane region" description="Helical" evidence="2">
    <location>
        <begin position="265"/>
        <end position="290"/>
    </location>
</feature>
<dbReference type="EMBL" id="CP031376">
    <property type="protein sequence ID" value="AXK51672.1"/>
    <property type="molecule type" value="Genomic_DNA"/>
</dbReference>
<dbReference type="AlphaFoldDB" id="A0A345Z4Z3"/>
<protein>
    <recommendedName>
        <fullName evidence="6">Transmembrane protein</fullName>
    </recommendedName>
</protein>
<evidence type="ECO:0000256" key="1">
    <source>
        <dbReference type="SAM" id="Coils"/>
    </source>
</evidence>
<feature type="chain" id="PRO_5016558680" description="Transmembrane protein" evidence="3">
    <location>
        <begin position="30"/>
        <end position="552"/>
    </location>
</feature>
<keyword evidence="5" id="KW-1185">Reference proteome</keyword>